<evidence type="ECO:0000256" key="1">
    <source>
        <dbReference type="SAM" id="Phobius"/>
    </source>
</evidence>
<keyword evidence="1" id="KW-0472">Membrane</keyword>
<dbReference type="SUPFAM" id="SSF53474">
    <property type="entry name" value="alpha/beta-Hydrolases"/>
    <property type="match status" value="1"/>
</dbReference>
<dbReference type="PANTHER" id="PTHR12277">
    <property type="entry name" value="ALPHA/BETA HYDROLASE DOMAIN-CONTAINING PROTEIN"/>
    <property type="match status" value="1"/>
</dbReference>
<feature type="domain" description="Serine aminopeptidase S33" evidence="2">
    <location>
        <begin position="68"/>
        <end position="178"/>
    </location>
</feature>
<evidence type="ECO:0000313" key="3">
    <source>
        <dbReference type="EMBL" id="EKD66592.1"/>
    </source>
</evidence>
<evidence type="ECO:0000259" key="2">
    <source>
        <dbReference type="Pfam" id="PF12146"/>
    </source>
</evidence>
<feature type="transmembrane region" description="Helical" evidence="1">
    <location>
        <begin position="7"/>
        <end position="24"/>
    </location>
</feature>
<gene>
    <name evidence="3" type="ORF">ACD_49C00029G0020</name>
</gene>
<dbReference type="PANTHER" id="PTHR12277:SF81">
    <property type="entry name" value="PROTEIN ABHD13"/>
    <property type="match status" value="1"/>
</dbReference>
<keyword evidence="1" id="KW-0812">Transmembrane</keyword>
<dbReference type="EMBL" id="AMFJ01021615">
    <property type="protein sequence ID" value="EKD66592.1"/>
    <property type="molecule type" value="Genomic_DNA"/>
</dbReference>
<proteinExistence type="predicted"/>
<protein>
    <recommendedName>
        <fullName evidence="2">Serine aminopeptidase S33 domain-containing protein</fullName>
    </recommendedName>
</protein>
<reference evidence="3" key="1">
    <citation type="journal article" date="2012" name="Science">
        <title>Fermentation, hydrogen, and sulfur metabolism in multiple uncultivated bacterial phyla.</title>
        <authorList>
            <person name="Wrighton K.C."/>
            <person name="Thomas B.C."/>
            <person name="Sharon I."/>
            <person name="Miller C.S."/>
            <person name="Castelle C.J."/>
            <person name="VerBerkmoes N.C."/>
            <person name="Wilkins M.J."/>
            <person name="Hettich R.L."/>
            <person name="Lipton M.S."/>
            <person name="Williams K.H."/>
            <person name="Long P.E."/>
            <person name="Banfield J.F."/>
        </authorList>
    </citation>
    <scope>NUCLEOTIDE SEQUENCE [LARGE SCALE GENOMIC DNA]</scope>
</reference>
<dbReference type="AlphaFoldDB" id="K2AXY8"/>
<sequence>MKKAIRFSLIIFLSYVAFCIFVFLNQKNLLFFPFKWVFVIPKVANLEEVYIKTEDRVKLNAWYFDNKSNKTIIFFHGNWGNIFFNRERIKIFNELKINAIMPDYRWYGRSWGEILSEQDLEKDANAVYQYVLNKWTKSENIIIWGQSFGGAVAIDLAKNKNIKALVVESAFYSVDEMASIQFPYLPVKFLLKFHFRNDEKISKIHVPVLIIHSIRDEIINFSNSEKLFSLANNPKFFLKTNGTHNGGFSNSFDLYVSTFRDFLKLK</sequence>
<comment type="caution">
    <text evidence="3">The sequence shown here is derived from an EMBL/GenBank/DDBJ whole genome shotgun (WGS) entry which is preliminary data.</text>
</comment>
<name>K2AXY8_9BACT</name>
<dbReference type="InterPro" id="IPR029058">
    <property type="entry name" value="AB_hydrolase_fold"/>
</dbReference>
<keyword evidence="1" id="KW-1133">Transmembrane helix</keyword>
<dbReference type="InterPro" id="IPR022742">
    <property type="entry name" value="Hydrolase_4"/>
</dbReference>
<accession>K2AXY8</accession>
<dbReference type="Pfam" id="PF12146">
    <property type="entry name" value="Hydrolase_4"/>
    <property type="match status" value="1"/>
</dbReference>
<organism evidence="3">
    <name type="scientific">uncultured bacterium</name>
    <name type="common">gcode 4</name>
    <dbReference type="NCBI Taxonomy" id="1234023"/>
    <lineage>
        <taxon>Bacteria</taxon>
        <taxon>environmental samples</taxon>
    </lineage>
</organism>
<dbReference type="Gene3D" id="3.40.50.1820">
    <property type="entry name" value="alpha/beta hydrolase"/>
    <property type="match status" value="1"/>
</dbReference>